<evidence type="ECO:0000313" key="3">
    <source>
        <dbReference type="Proteomes" id="UP000316213"/>
    </source>
</evidence>
<dbReference type="OrthoDB" id="290335at2"/>
<reference evidence="2 3" key="1">
    <citation type="submission" date="2019-02" db="EMBL/GenBank/DDBJ databases">
        <title>Deep-cultivation of Planctomycetes and their phenomic and genomic characterization uncovers novel biology.</title>
        <authorList>
            <person name="Wiegand S."/>
            <person name="Jogler M."/>
            <person name="Boedeker C."/>
            <person name="Pinto D."/>
            <person name="Vollmers J."/>
            <person name="Rivas-Marin E."/>
            <person name="Kohn T."/>
            <person name="Peeters S.H."/>
            <person name="Heuer A."/>
            <person name="Rast P."/>
            <person name="Oberbeckmann S."/>
            <person name="Bunk B."/>
            <person name="Jeske O."/>
            <person name="Meyerdierks A."/>
            <person name="Storesund J.E."/>
            <person name="Kallscheuer N."/>
            <person name="Luecker S."/>
            <person name="Lage O.M."/>
            <person name="Pohl T."/>
            <person name="Merkel B.J."/>
            <person name="Hornburger P."/>
            <person name="Mueller R.-W."/>
            <person name="Bruemmer F."/>
            <person name="Labrenz M."/>
            <person name="Spormann A.M."/>
            <person name="Op Den Camp H."/>
            <person name="Overmann J."/>
            <person name="Amann R."/>
            <person name="Jetten M.S.M."/>
            <person name="Mascher T."/>
            <person name="Medema M.H."/>
            <person name="Devos D.P."/>
            <person name="Kaster A.-K."/>
            <person name="Ovreas L."/>
            <person name="Rohde M."/>
            <person name="Galperin M.Y."/>
            <person name="Jogler C."/>
        </authorList>
    </citation>
    <scope>NUCLEOTIDE SEQUENCE [LARGE SCALE GENOMIC DNA]</scope>
    <source>
        <strain evidence="2 3">Pla100</strain>
    </source>
</reference>
<sequence>MISANFNASSATPPPDGGPPIQPAAAPKTWNDLTEIEPRLINIASDAAAQRWSLARYEAMECRVRRFVGWHARDPRLGSSAAYEIAVSHLAGLMRDRSRRGRR</sequence>
<dbReference type="AlphaFoldDB" id="A0A5C5ZWZ3"/>
<evidence type="ECO:0000313" key="2">
    <source>
        <dbReference type="EMBL" id="TWT91655.1"/>
    </source>
</evidence>
<dbReference type="Proteomes" id="UP000316213">
    <property type="component" value="Unassembled WGS sequence"/>
</dbReference>
<gene>
    <name evidence="2" type="ORF">Pla100_50730</name>
</gene>
<organism evidence="2 3">
    <name type="scientific">Neorhodopirellula pilleata</name>
    <dbReference type="NCBI Taxonomy" id="2714738"/>
    <lineage>
        <taxon>Bacteria</taxon>
        <taxon>Pseudomonadati</taxon>
        <taxon>Planctomycetota</taxon>
        <taxon>Planctomycetia</taxon>
        <taxon>Pirellulales</taxon>
        <taxon>Pirellulaceae</taxon>
        <taxon>Neorhodopirellula</taxon>
    </lineage>
</organism>
<name>A0A5C5ZWZ3_9BACT</name>
<protein>
    <submittedName>
        <fullName evidence="2">Uncharacterized protein</fullName>
    </submittedName>
</protein>
<proteinExistence type="predicted"/>
<comment type="caution">
    <text evidence="2">The sequence shown here is derived from an EMBL/GenBank/DDBJ whole genome shotgun (WGS) entry which is preliminary data.</text>
</comment>
<feature type="compositionally biased region" description="Pro residues" evidence="1">
    <location>
        <begin position="12"/>
        <end position="22"/>
    </location>
</feature>
<evidence type="ECO:0000256" key="1">
    <source>
        <dbReference type="SAM" id="MobiDB-lite"/>
    </source>
</evidence>
<feature type="region of interest" description="Disordered" evidence="1">
    <location>
        <begin position="1"/>
        <end position="27"/>
    </location>
</feature>
<dbReference type="RefSeq" id="WP_146581062.1">
    <property type="nucleotide sequence ID" value="NZ_SJPM01000014.1"/>
</dbReference>
<dbReference type="EMBL" id="SJPM01000014">
    <property type="protein sequence ID" value="TWT91655.1"/>
    <property type="molecule type" value="Genomic_DNA"/>
</dbReference>
<accession>A0A5C5ZWZ3</accession>
<keyword evidence="3" id="KW-1185">Reference proteome</keyword>